<protein>
    <submittedName>
        <fullName evidence="3">ATP-binding protein</fullName>
    </submittedName>
</protein>
<evidence type="ECO:0000259" key="2">
    <source>
        <dbReference type="Pfam" id="PF01935"/>
    </source>
</evidence>
<keyword evidence="4" id="KW-1185">Reference proteome</keyword>
<gene>
    <name evidence="3" type="ORF">IRI77_16570</name>
</gene>
<reference evidence="3 4" key="1">
    <citation type="submission" date="2020-10" db="EMBL/GenBank/DDBJ databases">
        <title>Complete genome sequence of Paludibaculum fermentans P105T, a facultatively anaerobic acidobacterium capable of dissimilatory Fe(III) reduction.</title>
        <authorList>
            <person name="Dedysh S.N."/>
            <person name="Beletsky A.V."/>
            <person name="Kulichevskaya I.S."/>
            <person name="Mardanov A.V."/>
            <person name="Ravin N.V."/>
        </authorList>
    </citation>
    <scope>NUCLEOTIDE SEQUENCE [LARGE SCALE GENOMIC DNA]</scope>
    <source>
        <strain evidence="3 4">P105</strain>
    </source>
</reference>
<keyword evidence="3" id="KW-0547">Nucleotide-binding</keyword>
<organism evidence="3 4">
    <name type="scientific">Paludibaculum fermentans</name>
    <dbReference type="NCBI Taxonomy" id="1473598"/>
    <lineage>
        <taxon>Bacteria</taxon>
        <taxon>Pseudomonadati</taxon>
        <taxon>Acidobacteriota</taxon>
        <taxon>Terriglobia</taxon>
        <taxon>Bryobacterales</taxon>
        <taxon>Bryobacteraceae</taxon>
        <taxon>Paludibaculum</taxon>
    </lineage>
</organism>
<dbReference type="Proteomes" id="UP000593892">
    <property type="component" value="Chromosome"/>
</dbReference>
<dbReference type="AlphaFoldDB" id="A0A7S7NYB3"/>
<dbReference type="KEGG" id="pfer:IRI77_16570"/>
<dbReference type="PANTHER" id="PTHR30121:SF6">
    <property type="entry name" value="SLR6007 PROTEIN"/>
    <property type="match status" value="1"/>
</dbReference>
<proteinExistence type="predicted"/>
<dbReference type="Gene3D" id="3.40.50.300">
    <property type="entry name" value="P-loop containing nucleotide triphosphate hydrolases"/>
    <property type="match status" value="2"/>
</dbReference>
<evidence type="ECO:0000256" key="1">
    <source>
        <dbReference type="SAM" id="Coils"/>
    </source>
</evidence>
<evidence type="ECO:0000313" key="3">
    <source>
        <dbReference type="EMBL" id="QOY92028.1"/>
    </source>
</evidence>
<keyword evidence="1" id="KW-0175">Coiled coil</keyword>
<name>A0A7S7NYB3_PALFE</name>
<dbReference type="Pfam" id="PF01935">
    <property type="entry name" value="DUF87"/>
    <property type="match status" value="1"/>
</dbReference>
<keyword evidence="3" id="KW-0067">ATP-binding</keyword>
<feature type="domain" description="Helicase HerA central" evidence="2">
    <location>
        <begin position="11"/>
        <end position="74"/>
    </location>
</feature>
<dbReference type="InterPro" id="IPR002789">
    <property type="entry name" value="HerA_central"/>
</dbReference>
<dbReference type="EMBL" id="CP063849">
    <property type="protein sequence ID" value="QOY92028.1"/>
    <property type="molecule type" value="Genomic_DNA"/>
</dbReference>
<evidence type="ECO:0000313" key="4">
    <source>
        <dbReference type="Proteomes" id="UP000593892"/>
    </source>
</evidence>
<accession>A0A7S7NYB3</accession>
<dbReference type="PANTHER" id="PTHR30121">
    <property type="entry name" value="UNCHARACTERIZED PROTEIN YJGR-RELATED"/>
    <property type="match status" value="1"/>
</dbReference>
<dbReference type="InterPro" id="IPR051162">
    <property type="entry name" value="T4SS_component"/>
</dbReference>
<dbReference type="GO" id="GO:0005524">
    <property type="term" value="F:ATP binding"/>
    <property type="evidence" value="ECO:0007669"/>
    <property type="project" value="UniProtKB-KW"/>
</dbReference>
<dbReference type="InterPro" id="IPR027417">
    <property type="entry name" value="P-loop_NTPase"/>
</dbReference>
<sequence>MPDYEKLGAFYLGRLKDTDQTLLYDSKDLTTHAVCVGMTGSGKTGLCLGLLEEAAIDGIPALVIDPKGDLANLLLTFPALEAADFEPWVNPDEARNKGLEVPAFAAAEAEKWKKGLAQWGQDGARIQRLRDACEFAVYTPGSDAGIPVSIIKSFDAPSQAILDDREALRDRVSSTATSLLALAGIDADPVQSREHILLSTILDTAWRAGASLDLASIIGQIQKPPFQRVGVLDLDSFYPAKERFGLAMALNNLLASPGFEAWLNGDPLDIDAMLWTPKGKPRISIFSIAHLSDTERMFFVSLLLNQTLSWVRSQSGTSSLRALLYMDEIFGYFPPIANPPSKKPLLTLLKQARAFGLGVVLATQNPVDLDYKGLGNTGTWFIGRLQTERDKARVLEGLEGAAASTGAKFDRGAMEQILAGLGNRVFLLNNVHEDGPVLFQTRWTLSYLRGPLARPEIKRLMQAAPRAVVDDAVVAEVPGESSTVPVLPPDVSQLFVPLKGSVLSYEPRILGVARVQFADAKLGVDEVRDCLYACPITDEAIPVDWPQAEALDVPLNDLEKTPTDGATFAELPAIAARGKNYAIWQKSFATWLFQNQSLELLRSPSTGELSRIGEAERDFRLRIQQSAREARDGQIQDLRAKYAPKLQTLDDRLQRAQLKLEQEKAQATSQTLSSVLSIGTSILGAFMGRKTISAANINRIGTAARAATKIGKERGDVGLATDTVESVQARLQELNQQLADEIAAIPEVGNEEFGSITLKPKKTGIQVQLVSLVWM</sequence>
<feature type="coiled-coil region" evidence="1">
    <location>
        <begin position="717"/>
        <end position="744"/>
    </location>
</feature>
<dbReference type="SUPFAM" id="SSF52540">
    <property type="entry name" value="P-loop containing nucleoside triphosphate hydrolases"/>
    <property type="match status" value="1"/>
</dbReference>